<dbReference type="GO" id="GO:0034040">
    <property type="term" value="F:ATPase-coupled lipid transmembrane transporter activity"/>
    <property type="evidence" value="ECO:0007669"/>
    <property type="project" value="TreeGrafter"/>
</dbReference>
<evidence type="ECO:0000259" key="9">
    <source>
        <dbReference type="PROSITE" id="PS50893"/>
    </source>
</evidence>
<dbReference type="PROSITE" id="PS50929">
    <property type="entry name" value="ABC_TM1F"/>
    <property type="match status" value="1"/>
</dbReference>
<name>A0A1H1RER0_9ACTN</name>
<dbReference type="Gene3D" id="3.40.50.300">
    <property type="entry name" value="P-loop containing nucleotide triphosphate hydrolases"/>
    <property type="match status" value="1"/>
</dbReference>
<keyword evidence="5 8" id="KW-1133">Transmembrane helix</keyword>
<dbReference type="Gene3D" id="1.20.1560.10">
    <property type="entry name" value="ABC transporter type 1, transmembrane domain"/>
    <property type="match status" value="1"/>
</dbReference>
<dbReference type="EMBL" id="LT629732">
    <property type="protein sequence ID" value="SDS34188.1"/>
    <property type="molecule type" value="Genomic_DNA"/>
</dbReference>
<keyword evidence="6 8" id="KW-0472">Membrane</keyword>
<feature type="region of interest" description="Disordered" evidence="7">
    <location>
        <begin position="437"/>
        <end position="456"/>
    </location>
</feature>
<evidence type="ECO:0000256" key="1">
    <source>
        <dbReference type="ARBA" id="ARBA00004651"/>
    </source>
</evidence>
<evidence type="ECO:0000256" key="2">
    <source>
        <dbReference type="ARBA" id="ARBA00022692"/>
    </source>
</evidence>
<dbReference type="PANTHER" id="PTHR24221">
    <property type="entry name" value="ATP-BINDING CASSETTE SUB-FAMILY B"/>
    <property type="match status" value="1"/>
</dbReference>
<accession>A0A1H1RER0</accession>
<keyword evidence="4 11" id="KW-0067">ATP-binding</keyword>
<dbReference type="InterPro" id="IPR003439">
    <property type="entry name" value="ABC_transporter-like_ATP-bd"/>
</dbReference>
<keyword evidence="2 8" id="KW-0812">Transmembrane</keyword>
<evidence type="ECO:0000256" key="3">
    <source>
        <dbReference type="ARBA" id="ARBA00022741"/>
    </source>
</evidence>
<dbReference type="GO" id="GO:0140359">
    <property type="term" value="F:ABC-type transporter activity"/>
    <property type="evidence" value="ECO:0007669"/>
    <property type="project" value="InterPro"/>
</dbReference>
<dbReference type="SUPFAM" id="SSF90123">
    <property type="entry name" value="ABC transporter transmembrane region"/>
    <property type="match status" value="1"/>
</dbReference>
<feature type="transmembrane region" description="Helical" evidence="8">
    <location>
        <begin position="12"/>
        <end position="36"/>
    </location>
</feature>
<dbReference type="SMART" id="SM00382">
    <property type="entry name" value="AAA"/>
    <property type="match status" value="1"/>
</dbReference>
<evidence type="ECO:0000256" key="6">
    <source>
        <dbReference type="ARBA" id="ARBA00023136"/>
    </source>
</evidence>
<dbReference type="InterPro" id="IPR011527">
    <property type="entry name" value="ABC1_TM_dom"/>
</dbReference>
<dbReference type="InterPro" id="IPR017871">
    <property type="entry name" value="ABC_transporter-like_CS"/>
</dbReference>
<dbReference type="InterPro" id="IPR027417">
    <property type="entry name" value="P-loop_NTPase"/>
</dbReference>
<dbReference type="STRING" id="117157.SAMN04489717_2387"/>
<evidence type="ECO:0000259" key="10">
    <source>
        <dbReference type="PROSITE" id="PS50929"/>
    </source>
</evidence>
<keyword evidence="3" id="KW-0547">Nucleotide-binding</keyword>
<dbReference type="PROSITE" id="PS00211">
    <property type="entry name" value="ABC_TRANSPORTER_1"/>
    <property type="match status" value="1"/>
</dbReference>
<dbReference type="AlphaFoldDB" id="A0A1H1RER0"/>
<feature type="domain" description="ABC transmembrane type-1" evidence="10">
    <location>
        <begin position="27"/>
        <end position="304"/>
    </location>
</feature>
<comment type="subcellular location">
    <subcellularLocation>
        <location evidence="1">Cell membrane</location>
        <topology evidence="1">Multi-pass membrane protein</topology>
    </subcellularLocation>
</comment>
<reference evidence="11 12" key="1">
    <citation type="submission" date="2016-10" db="EMBL/GenBank/DDBJ databases">
        <authorList>
            <person name="de Groot N.N."/>
        </authorList>
    </citation>
    <scope>NUCLEOTIDE SEQUENCE [LARGE SCALE GENOMIC DNA]</scope>
    <source>
        <strain evidence="11 12">DSM 22024</strain>
    </source>
</reference>
<dbReference type="RefSeq" id="WP_092653226.1">
    <property type="nucleotide sequence ID" value="NZ_LT629732.1"/>
</dbReference>
<dbReference type="InterPro" id="IPR036640">
    <property type="entry name" value="ABC1_TM_sf"/>
</dbReference>
<dbReference type="GO" id="GO:0005886">
    <property type="term" value="C:plasma membrane"/>
    <property type="evidence" value="ECO:0007669"/>
    <property type="project" value="UniProtKB-SubCell"/>
</dbReference>
<protein>
    <submittedName>
        <fullName evidence="11">ATP-binding cassette, subfamily B</fullName>
    </submittedName>
</protein>
<dbReference type="PROSITE" id="PS50893">
    <property type="entry name" value="ABC_TRANSPORTER_2"/>
    <property type="match status" value="1"/>
</dbReference>
<feature type="transmembrane region" description="Helical" evidence="8">
    <location>
        <begin position="133"/>
        <end position="153"/>
    </location>
</feature>
<dbReference type="InterPro" id="IPR003593">
    <property type="entry name" value="AAA+_ATPase"/>
</dbReference>
<dbReference type="SUPFAM" id="SSF52540">
    <property type="entry name" value="P-loop containing nucleoside triphosphate hydrolases"/>
    <property type="match status" value="1"/>
</dbReference>
<keyword evidence="12" id="KW-1185">Reference proteome</keyword>
<dbReference type="Pfam" id="PF00005">
    <property type="entry name" value="ABC_tran"/>
    <property type="match status" value="1"/>
</dbReference>
<feature type="transmembrane region" description="Helical" evidence="8">
    <location>
        <begin position="159"/>
        <end position="178"/>
    </location>
</feature>
<dbReference type="GO" id="GO:0016887">
    <property type="term" value="F:ATP hydrolysis activity"/>
    <property type="evidence" value="ECO:0007669"/>
    <property type="project" value="InterPro"/>
</dbReference>
<dbReference type="GO" id="GO:0005524">
    <property type="term" value="F:ATP binding"/>
    <property type="evidence" value="ECO:0007669"/>
    <property type="project" value="UniProtKB-KW"/>
</dbReference>
<dbReference type="PANTHER" id="PTHR24221:SF654">
    <property type="entry name" value="ATP-BINDING CASSETTE SUB-FAMILY B MEMBER 6"/>
    <property type="match status" value="1"/>
</dbReference>
<evidence type="ECO:0000256" key="8">
    <source>
        <dbReference type="SAM" id="Phobius"/>
    </source>
</evidence>
<evidence type="ECO:0000313" key="12">
    <source>
        <dbReference type="Proteomes" id="UP000198983"/>
    </source>
</evidence>
<dbReference type="InterPro" id="IPR039421">
    <property type="entry name" value="Type_1_exporter"/>
</dbReference>
<dbReference type="OrthoDB" id="9806127at2"/>
<gene>
    <name evidence="11" type="ORF">SAMN04489717_2387</name>
</gene>
<evidence type="ECO:0000313" key="11">
    <source>
        <dbReference type="EMBL" id="SDS34188.1"/>
    </source>
</evidence>
<organism evidence="11 12">
    <name type="scientific">Actinopolymorpha singaporensis</name>
    <dbReference type="NCBI Taxonomy" id="117157"/>
    <lineage>
        <taxon>Bacteria</taxon>
        <taxon>Bacillati</taxon>
        <taxon>Actinomycetota</taxon>
        <taxon>Actinomycetes</taxon>
        <taxon>Propionibacteriales</taxon>
        <taxon>Actinopolymorphaceae</taxon>
        <taxon>Actinopolymorpha</taxon>
    </lineage>
</organism>
<sequence length="599" mass="64606">MRDRWESLATLVRLTFAASPWLATTELVLVVVMAVAGPLQAYGVARMVNAVTGQGSVTAAAVILFAALALAFGGLVLSEAVRHRLEDGIELSLQRELLDLATGPPGIGHHEQPEIADRIGAAKEEFRRLRGTAGTIGSGLAVLVSTVTGLVLLAGIHPLLLLLPLLGLLRLWASAFGAREFRHAITATMQHHRRLDRLAEIAAHPRHGLEVRAFGLRGLLTDRIGELFEQQNEPRWQARRKGQLLEIAARVLFGLGYGAAIVFVVWLAREEHATAGDVTMVMLLAPQTDQAAQRLSDTVRVLIALLDVAGHLRWLRRYVGEQVAWEGAAQPPPALRHGIGLREVSFTYPGTQRPVVRDLTVHLPAGSTVALVGDNGAGKTTMVKLLSRLYDPSAGTILVDGTDLRTIDHEAWRSRISAGFQDFVRYEYTAREVIGLGDPARLPAPDQGDPGESDSAYDAAIEAGDARAVIDRLPDGLDTRLGTRFGGADLSGGQWQRLALARAFLRERPLLVLLDEPAAALDPESEHALLDRFNAASAATRATGGITLLVSHRLSTVRMADLILVFDEGRLVEAGDHDTLIAAAGAYAELFELQASAYR</sequence>
<feature type="transmembrane region" description="Helical" evidence="8">
    <location>
        <begin position="247"/>
        <end position="268"/>
    </location>
</feature>
<proteinExistence type="predicted"/>
<evidence type="ECO:0000256" key="5">
    <source>
        <dbReference type="ARBA" id="ARBA00022989"/>
    </source>
</evidence>
<evidence type="ECO:0000256" key="7">
    <source>
        <dbReference type="SAM" id="MobiDB-lite"/>
    </source>
</evidence>
<evidence type="ECO:0000256" key="4">
    <source>
        <dbReference type="ARBA" id="ARBA00022840"/>
    </source>
</evidence>
<dbReference type="Proteomes" id="UP000198983">
    <property type="component" value="Chromosome I"/>
</dbReference>
<feature type="transmembrane region" description="Helical" evidence="8">
    <location>
        <begin position="56"/>
        <end position="77"/>
    </location>
</feature>
<feature type="domain" description="ABC transporter" evidence="9">
    <location>
        <begin position="339"/>
        <end position="593"/>
    </location>
</feature>